<dbReference type="Pfam" id="PF04237">
    <property type="entry name" value="YjbR"/>
    <property type="match status" value="1"/>
</dbReference>
<protein>
    <submittedName>
        <fullName evidence="1">MmcQ/YjbR family DNA-binding protein</fullName>
    </submittedName>
</protein>
<dbReference type="AlphaFoldDB" id="A0ABD4W0U3"/>
<dbReference type="EMBL" id="JAQIEV010000004">
    <property type="protein sequence ID" value="MDA3782064.1"/>
    <property type="molecule type" value="Genomic_DNA"/>
</dbReference>
<sequence>MMNVEEEIFAKRQCRFNKLAAYGFKKNGDDYYLEVPLKSANFLAKIIVSSVGKVSGNVYDLDTGDEYLLLRVESDTGSFSAVVKAEYRALLQDVADKCFVKAQADRIKDEIKASYGDEPDFPFKKFPNYAVFRNPQNRKWYGLLMTVPLCKLTGDEKDQHEVTVLNLKLAEEKLPALLKQEDFFPAYHMNKQNWLSVLLNNDLPDEEVLDMLDESRAFTERKK</sequence>
<accession>A0ABD4W0U3</accession>
<evidence type="ECO:0000313" key="2">
    <source>
        <dbReference type="Proteomes" id="UP001213083"/>
    </source>
</evidence>
<dbReference type="InterPro" id="IPR038056">
    <property type="entry name" value="YjbR-like_sf"/>
</dbReference>
<name>A0ABD4W0U3_9LACO</name>
<comment type="caution">
    <text evidence="1">The sequence shown here is derived from an EMBL/GenBank/DDBJ whole genome shotgun (WGS) entry which is preliminary data.</text>
</comment>
<proteinExistence type="predicted"/>
<gene>
    <name evidence="1" type="ORF">PF593_02670</name>
</gene>
<dbReference type="Proteomes" id="UP001213083">
    <property type="component" value="Unassembled WGS sequence"/>
</dbReference>
<dbReference type="SUPFAM" id="SSF142906">
    <property type="entry name" value="YjbR-like"/>
    <property type="match status" value="1"/>
</dbReference>
<keyword evidence="1" id="KW-0238">DNA-binding</keyword>
<evidence type="ECO:0000313" key="1">
    <source>
        <dbReference type="EMBL" id="MDA3782064.1"/>
    </source>
</evidence>
<dbReference type="Gene3D" id="3.90.1150.30">
    <property type="match status" value="1"/>
</dbReference>
<dbReference type="InterPro" id="IPR007351">
    <property type="entry name" value="YjbR"/>
</dbReference>
<dbReference type="PANTHER" id="PTHR35145">
    <property type="entry name" value="CYTOPLASMIC PROTEIN-RELATED"/>
    <property type="match status" value="1"/>
</dbReference>
<dbReference type="PANTHER" id="PTHR35145:SF1">
    <property type="entry name" value="CYTOPLASMIC PROTEIN"/>
    <property type="match status" value="1"/>
</dbReference>
<dbReference type="GO" id="GO:0003677">
    <property type="term" value="F:DNA binding"/>
    <property type="evidence" value="ECO:0007669"/>
    <property type="project" value="UniProtKB-KW"/>
</dbReference>
<organism evidence="1 2">
    <name type="scientific">Lactobacillus delbrueckii</name>
    <dbReference type="NCBI Taxonomy" id="1584"/>
    <lineage>
        <taxon>Bacteria</taxon>
        <taxon>Bacillati</taxon>
        <taxon>Bacillota</taxon>
        <taxon>Bacilli</taxon>
        <taxon>Lactobacillales</taxon>
        <taxon>Lactobacillaceae</taxon>
        <taxon>Lactobacillus</taxon>
    </lineage>
</organism>
<dbReference type="InterPro" id="IPR058532">
    <property type="entry name" value="YjbR/MT2646/Rv2570-like"/>
</dbReference>
<reference evidence="1 2" key="1">
    <citation type="submission" date="2023-01" db="EMBL/GenBank/DDBJ databases">
        <title>Sequencing of the bacterial strains from artisanal fermented milk Matsoni.</title>
        <authorList>
            <person name="Rozman V."/>
            <person name="Accetto T."/>
            <person name="Bogovic Matijasic B."/>
        </authorList>
    </citation>
    <scope>NUCLEOTIDE SEQUENCE [LARGE SCALE GENOMIC DNA]</scope>
    <source>
        <strain evidence="2">lbl143</strain>
    </source>
</reference>